<dbReference type="Proteomes" id="UP000693738">
    <property type="component" value="Unassembled WGS sequence"/>
</dbReference>
<dbReference type="AlphaFoldDB" id="A0A8J2N635"/>
<protein>
    <submittedName>
        <fullName evidence="1">Uncharacterized protein</fullName>
    </submittedName>
</protein>
<organism evidence="1 2">
    <name type="scientific">Fusarium equiseti</name>
    <name type="common">Fusarium scirpi</name>
    <dbReference type="NCBI Taxonomy" id="61235"/>
    <lineage>
        <taxon>Eukaryota</taxon>
        <taxon>Fungi</taxon>
        <taxon>Dikarya</taxon>
        <taxon>Ascomycota</taxon>
        <taxon>Pezizomycotina</taxon>
        <taxon>Sordariomycetes</taxon>
        <taxon>Hypocreomycetidae</taxon>
        <taxon>Hypocreales</taxon>
        <taxon>Nectriaceae</taxon>
        <taxon>Fusarium</taxon>
        <taxon>Fusarium incarnatum-equiseti species complex</taxon>
    </lineage>
</organism>
<gene>
    <name evidence="1" type="ORF">FEQUK3_LOCUS327</name>
</gene>
<reference evidence="1" key="1">
    <citation type="submission" date="2021-05" db="EMBL/GenBank/DDBJ databases">
        <authorList>
            <person name="Khan N."/>
        </authorList>
    </citation>
    <scope>NUCLEOTIDE SEQUENCE</scope>
</reference>
<proteinExistence type="predicted"/>
<dbReference type="EMBL" id="CAJSTJ010000022">
    <property type="protein sequence ID" value="CAG7554601.1"/>
    <property type="molecule type" value="Genomic_DNA"/>
</dbReference>
<accession>A0A8J2N635</accession>
<comment type="caution">
    <text evidence="1">The sequence shown here is derived from an EMBL/GenBank/DDBJ whole genome shotgun (WGS) entry which is preliminary data.</text>
</comment>
<name>A0A8J2N635_FUSEQ</name>
<evidence type="ECO:0000313" key="2">
    <source>
        <dbReference type="Proteomes" id="UP000693738"/>
    </source>
</evidence>
<evidence type="ECO:0000313" key="1">
    <source>
        <dbReference type="EMBL" id="CAG7554601.1"/>
    </source>
</evidence>
<sequence length="206" mass="22763">MAFTLRSVLFAAIMALTAIPVFAMVTISSIFIHTIANTTHQTIKPSVDKLSSGRDHSKNLGLRNRDWTISIFDVSQPASCGTIFRPRSCCKHFCQLDIKFNECPNAVKLYPKSCKSNFDNIRANDKKIFVNGSCKGWSIYWEDDAVDGGRFITVEEDSTGNFYQYFVEGCKAPKPVRKASNPFHCASVGGGCTAKASKTGVNNKKE</sequence>